<dbReference type="Proteomes" id="UP001367508">
    <property type="component" value="Unassembled WGS sequence"/>
</dbReference>
<dbReference type="EMBL" id="JAYMYQ010000001">
    <property type="protein sequence ID" value="KAK7360656.1"/>
    <property type="molecule type" value="Genomic_DNA"/>
</dbReference>
<keyword evidence="2" id="KW-1185">Reference proteome</keyword>
<organism evidence="1 2">
    <name type="scientific">Canavalia gladiata</name>
    <name type="common">Sword bean</name>
    <name type="synonym">Dolichos gladiatus</name>
    <dbReference type="NCBI Taxonomy" id="3824"/>
    <lineage>
        <taxon>Eukaryota</taxon>
        <taxon>Viridiplantae</taxon>
        <taxon>Streptophyta</taxon>
        <taxon>Embryophyta</taxon>
        <taxon>Tracheophyta</taxon>
        <taxon>Spermatophyta</taxon>
        <taxon>Magnoliopsida</taxon>
        <taxon>eudicotyledons</taxon>
        <taxon>Gunneridae</taxon>
        <taxon>Pentapetalae</taxon>
        <taxon>rosids</taxon>
        <taxon>fabids</taxon>
        <taxon>Fabales</taxon>
        <taxon>Fabaceae</taxon>
        <taxon>Papilionoideae</taxon>
        <taxon>50 kb inversion clade</taxon>
        <taxon>NPAAA clade</taxon>
        <taxon>indigoferoid/millettioid clade</taxon>
        <taxon>Phaseoleae</taxon>
        <taxon>Canavalia</taxon>
    </lineage>
</organism>
<evidence type="ECO:0000313" key="2">
    <source>
        <dbReference type="Proteomes" id="UP001367508"/>
    </source>
</evidence>
<dbReference type="AlphaFoldDB" id="A0AAN9MVG3"/>
<reference evidence="1 2" key="1">
    <citation type="submission" date="2024-01" db="EMBL/GenBank/DDBJ databases">
        <title>The genomes of 5 underutilized Papilionoideae crops provide insights into root nodulation and disease resistanc.</title>
        <authorList>
            <person name="Jiang F."/>
        </authorList>
    </citation>
    <scope>NUCLEOTIDE SEQUENCE [LARGE SCALE GENOMIC DNA]</scope>
    <source>
        <strain evidence="1">LVBAO_FW01</strain>
        <tissue evidence="1">Leaves</tissue>
    </source>
</reference>
<name>A0AAN9MVG3_CANGL</name>
<sequence>MNSAAFILLFARPYSGTHPLLSMSWEDSIIYYVALDFNFGTKVLLTSWSNSEIDVSTVLFSERQGYVAGQPPSLINGTTFSRDMLLVNNSLVIDYTTTSRNLLLPCTDCIEDILLRESAKVESNFHRKGPMKLDYLLVRCDLEGQVSSIELEVAARSSFHDMDQ</sequence>
<evidence type="ECO:0000313" key="1">
    <source>
        <dbReference type="EMBL" id="KAK7360656.1"/>
    </source>
</evidence>
<comment type="caution">
    <text evidence="1">The sequence shown here is derived from an EMBL/GenBank/DDBJ whole genome shotgun (WGS) entry which is preliminary data.</text>
</comment>
<proteinExistence type="predicted"/>
<protein>
    <submittedName>
        <fullName evidence="1">Uncharacterized protein</fullName>
    </submittedName>
</protein>
<gene>
    <name evidence="1" type="ORF">VNO77_02665</name>
</gene>
<accession>A0AAN9MVG3</accession>